<accession>A0A852ZUL9</accession>
<dbReference type="InterPro" id="IPR012338">
    <property type="entry name" value="Beta-lactam/transpept-like"/>
</dbReference>
<organism evidence="2 3">
    <name type="scientific">Actinopolymorpha rutila</name>
    <dbReference type="NCBI Taxonomy" id="446787"/>
    <lineage>
        <taxon>Bacteria</taxon>
        <taxon>Bacillati</taxon>
        <taxon>Actinomycetota</taxon>
        <taxon>Actinomycetes</taxon>
        <taxon>Propionibacteriales</taxon>
        <taxon>Actinopolymorphaceae</taxon>
        <taxon>Actinopolymorpha</taxon>
    </lineage>
</organism>
<dbReference type="AlphaFoldDB" id="A0A852ZUL9"/>
<dbReference type="PANTHER" id="PTHR46825">
    <property type="entry name" value="D-ALANYL-D-ALANINE-CARBOXYPEPTIDASE/ENDOPEPTIDASE AMPH"/>
    <property type="match status" value="1"/>
</dbReference>
<keyword evidence="2" id="KW-0121">Carboxypeptidase</keyword>
<keyword evidence="3" id="KW-1185">Reference proteome</keyword>
<feature type="domain" description="Beta-lactamase-related" evidence="1">
    <location>
        <begin position="7"/>
        <end position="319"/>
    </location>
</feature>
<dbReference type="EC" id="3.4.16.4" evidence="2"/>
<name>A0A852ZUL9_9ACTN</name>
<dbReference type="SUPFAM" id="SSF56601">
    <property type="entry name" value="beta-lactamase/transpeptidase-like"/>
    <property type="match status" value="1"/>
</dbReference>
<dbReference type="InterPro" id="IPR001466">
    <property type="entry name" value="Beta-lactam-related"/>
</dbReference>
<dbReference type="InterPro" id="IPR050491">
    <property type="entry name" value="AmpC-like"/>
</dbReference>
<evidence type="ECO:0000313" key="2">
    <source>
        <dbReference type="EMBL" id="NYH92386.1"/>
    </source>
</evidence>
<protein>
    <submittedName>
        <fullName evidence="2">D-alanyl-D-alanine carboxypeptidase</fullName>
        <ecNumber evidence="2">3.4.16.4</ecNumber>
    </submittedName>
</protein>
<keyword evidence="2" id="KW-0645">Protease</keyword>
<proteinExistence type="predicted"/>
<evidence type="ECO:0000313" key="3">
    <source>
        <dbReference type="Proteomes" id="UP000579605"/>
    </source>
</evidence>
<dbReference type="Proteomes" id="UP000579605">
    <property type="component" value="Unassembled WGS sequence"/>
</dbReference>
<dbReference type="Pfam" id="PF00144">
    <property type="entry name" value="Beta-lactamase"/>
    <property type="match status" value="1"/>
</dbReference>
<keyword evidence="2" id="KW-0378">Hydrolase</keyword>
<dbReference type="PANTHER" id="PTHR46825:SF7">
    <property type="entry name" value="D-ALANYL-D-ALANINE CARBOXYPEPTIDASE"/>
    <property type="match status" value="1"/>
</dbReference>
<dbReference type="EMBL" id="JACBZH010000001">
    <property type="protein sequence ID" value="NYH92386.1"/>
    <property type="molecule type" value="Genomic_DNA"/>
</dbReference>
<dbReference type="GO" id="GO:0009002">
    <property type="term" value="F:serine-type D-Ala-D-Ala carboxypeptidase activity"/>
    <property type="evidence" value="ECO:0007669"/>
    <property type="project" value="UniProtKB-EC"/>
</dbReference>
<gene>
    <name evidence="2" type="ORF">F4554_005024</name>
</gene>
<reference evidence="2 3" key="1">
    <citation type="submission" date="2020-07" db="EMBL/GenBank/DDBJ databases">
        <title>Sequencing the genomes of 1000 actinobacteria strains.</title>
        <authorList>
            <person name="Klenk H.-P."/>
        </authorList>
    </citation>
    <scope>NUCLEOTIDE SEQUENCE [LARGE SCALE GENOMIC DNA]</scope>
    <source>
        <strain evidence="2 3">DSM 18448</strain>
    </source>
</reference>
<dbReference type="Gene3D" id="3.40.710.10">
    <property type="entry name" value="DD-peptidase/beta-lactamase superfamily"/>
    <property type="match status" value="1"/>
</dbReference>
<evidence type="ECO:0000259" key="1">
    <source>
        <dbReference type="Pfam" id="PF00144"/>
    </source>
</evidence>
<sequence>MDAGAIGAVAEIRDRHGVVRGHSGVAALDTHRAVPVQSRFRIGSITKTFVATVTLQLVDEGRLNLNDTVEKWLPGVVPGGDKITLRYLLNHTSGLYDYLHTLTFPPDPAFLAYRSRTWTAEELIHRAVSNPPVVKDPGKQFSYSNTNYILLGEIIEKATGRTYGEEIERRIIRPLRLRGTTVPGTSEQIPGPHPHGYVPVRQGEDTQLVDYTEMNPSVMGAGGEIISTTSDLNRFYAALFGGRLVPSSLLDEMTEAGTDGGRYGLGLFIVRTTCGITVYGHDRDALAYDAWAYSTKDGRRQVAIAVTPDHAGNPDEAVDALVDAAFCG</sequence>
<comment type="caution">
    <text evidence="2">The sequence shown here is derived from an EMBL/GenBank/DDBJ whole genome shotgun (WGS) entry which is preliminary data.</text>
</comment>